<reference evidence="1 2" key="1">
    <citation type="journal article" date="2020" name="bioRxiv">
        <title>Whole genome comparisons of ergot fungi reveals the divergence and evolution of species within the genus Claviceps are the result of varying mechanisms driving genome evolution and host range expansion.</title>
        <authorList>
            <person name="Wyka S.A."/>
            <person name="Mondo S.J."/>
            <person name="Liu M."/>
            <person name="Dettman J."/>
            <person name="Nalam V."/>
            <person name="Broders K.D."/>
        </authorList>
    </citation>
    <scope>NUCLEOTIDE SEQUENCE [LARGE SCALE GENOMIC DNA]</scope>
    <source>
        <strain evidence="1 2">LM576</strain>
    </source>
</reference>
<evidence type="ECO:0000313" key="1">
    <source>
        <dbReference type="EMBL" id="KAG6123248.1"/>
    </source>
</evidence>
<organism evidence="1 2">
    <name type="scientific">Claviceps humidiphila</name>
    <dbReference type="NCBI Taxonomy" id="1294629"/>
    <lineage>
        <taxon>Eukaryota</taxon>
        <taxon>Fungi</taxon>
        <taxon>Dikarya</taxon>
        <taxon>Ascomycota</taxon>
        <taxon>Pezizomycotina</taxon>
        <taxon>Sordariomycetes</taxon>
        <taxon>Hypocreomycetidae</taxon>
        <taxon>Hypocreales</taxon>
        <taxon>Clavicipitaceae</taxon>
        <taxon>Claviceps</taxon>
    </lineage>
</organism>
<dbReference type="Proteomes" id="UP000732380">
    <property type="component" value="Unassembled WGS sequence"/>
</dbReference>
<keyword evidence="2" id="KW-1185">Reference proteome</keyword>
<dbReference type="EMBL" id="SRQM01000009">
    <property type="protein sequence ID" value="KAG6123248.1"/>
    <property type="molecule type" value="Genomic_DNA"/>
</dbReference>
<protein>
    <submittedName>
        <fullName evidence="1">Uncharacterized protein</fullName>
    </submittedName>
</protein>
<evidence type="ECO:0000313" key="2">
    <source>
        <dbReference type="Proteomes" id="UP000732380"/>
    </source>
</evidence>
<sequence length="94" mass="10337">MTITATPRVDADTVCGPGDKTEFMDSNGVAGTHCTQPKAWRNEIPRAKIHYAHAPFLPLRTLLYPPLTSSDHTPLTASKSFNLTAQYRQHNSAT</sequence>
<comment type="caution">
    <text evidence="1">The sequence shown here is derived from an EMBL/GenBank/DDBJ whole genome shotgun (WGS) entry which is preliminary data.</text>
</comment>
<name>A0A9P7Q995_9HYPO</name>
<proteinExistence type="predicted"/>
<gene>
    <name evidence="1" type="ORF">E4U13_008114</name>
</gene>
<accession>A0A9P7Q995</accession>
<dbReference type="AlphaFoldDB" id="A0A9P7Q995"/>